<name>A0A1I9G4H4_BRUMA</name>
<accession>A0A1I9G4H4</accession>
<reference evidence="1" key="2">
    <citation type="submission" date="2012-12" db="EMBL/GenBank/DDBJ databases">
        <authorList>
            <consortium name="WormBase Consortium"/>
            <person name="Ghedin E."/>
            <person name="Paulini M."/>
        </authorList>
    </citation>
    <scope>NUCLEOTIDE SEQUENCE</scope>
    <source>
        <strain evidence="1">FR3</strain>
    </source>
</reference>
<gene>
    <name evidence="1" type="primary">Bm10876</name>
    <name evidence="1" type="ORF">BM_Bm10876</name>
</gene>
<sequence>MNQICLASNCFSIFDESYCRRLNWKCCESILLPVGNPDVNLLFANSQQLSAVSLECLQCKHNICSTCMEEYKILPIPVCPAEDCSGKASEVDESNLCDGICKKYVEEGKYITTSCCQAKIDYR</sequence>
<proteinExistence type="predicted"/>
<evidence type="ECO:0000313" key="1">
    <source>
        <dbReference type="EMBL" id="CDQ00202.1"/>
    </source>
</evidence>
<dbReference type="AlphaFoldDB" id="A0A1I9G4H4"/>
<protein>
    <submittedName>
        <fullName evidence="1">Bm10876</fullName>
    </submittedName>
</protein>
<reference evidence="1" key="1">
    <citation type="journal article" date="2007" name="Science">
        <title>Draft genome of the filarial nematode parasite Brugia malayi.</title>
        <authorList>
            <person name="Ghedin E."/>
            <person name="Wang S."/>
            <person name="Spiro D."/>
            <person name="Caler E."/>
            <person name="Zhao Q."/>
            <person name="Crabtree J."/>
            <person name="Allen J.E."/>
            <person name="Delcher A.L."/>
            <person name="Guiliano D.B."/>
            <person name="Miranda-Saavedra D."/>
            <person name="Angiuoli S.V."/>
            <person name="Creasy T."/>
            <person name="Amedeo P."/>
            <person name="Haas B."/>
            <person name="El-Sayed N.M."/>
            <person name="Wortman J.R."/>
            <person name="Feldblyum T."/>
            <person name="Tallon L."/>
            <person name="Schatz M."/>
            <person name="Shumway M."/>
            <person name="Koo H."/>
            <person name="Salzberg S.L."/>
            <person name="Schobel S."/>
            <person name="Pertea M."/>
            <person name="Pop M."/>
            <person name="White O."/>
            <person name="Barton G.J."/>
            <person name="Carlow C.K."/>
            <person name="Crawford M.J."/>
            <person name="Daub J."/>
            <person name="Dimmic M.W."/>
            <person name="Estes C.F."/>
            <person name="Foster J.M."/>
            <person name="Ganatra M."/>
            <person name="Gregory W.F."/>
            <person name="Johnson N.M."/>
            <person name="Jin J."/>
            <person name="Komuniecki R."/>
            <person name="Korf I."/>
            <person name="Kumar S."/>
            <person name="Laney S."/>
            <person name="Li B.W."/>
            <person name="Li W."/>
            <person name="Lindblom T.H."/>
            <person name="Lustigman S."/>
            <person name="Ma D."/>
            <person name="Maina C.V."/>
            <person name="Martin D.M."/>
            <person name="McCarter J.P."/>
            <person name="McReynolds L."/>
            <person name="Mitreva M."/>
            <person name="Nutman T.B."/>
            <person name="Parkinson J."/>
            <person name="Peregrin-Alvarez J.M."/>
            <person name="Poole C."/>
            <person name="Ren Q."/>
            <person name="Saunders L."/>
            <person name="Sluder A.E."/>
            <person name="Smith K."/>
            <person name="Stanke M."/>
            <person name="Unnasch T.R."/>
            <person name="Ware J."/>
            <person name="Wei A.D."/>
            <person name="Weil G."/>
            <person name="Williams D.J."/>
            <person name="Zhang Y."/>
            <person name="Williams S.A."/>
            <person name="Fraser-Liggett C."/>
            <person name="Slatko B."/>
            <person name="Blaxter M.L."/>
            <person name="Scott A.L."/>
        </authorList>
    </citation>
    <scope>NUCLEOTIDE SEQUENCE</scope>
    <source>
        <strain evidence="1">FR3</strain>
    </source>
</reference>
<dbReference type="EMBL" id="LN857013">
    <property type="protein sequence ID" value="CDQ00202.1"/>
    <property type="molecule type" value="Genomic_DNA"/>
</dbReference>
<organism evidence="1">
    <name type="scientific">Brugia malayi</name>
    <name type="common">Filarial nematode worm</name>
    <dbReference type="NCBI Taxonomy" id="6279"/>
    <lineage>
        <taxon>Eukaryota</taxon>
        <taxon>Metazoa</taxon>
        <taxon>Ecdysozoa</taxon>
        <taxon>Nematoda</taxon>
        <taxon>Chromadorea</taxon>
        <taxon>Rhabditida</taxon>
        <taxon>Spirurina</taxon>
        <taxon>Spiruromorpha</taxon>
        <taxon>Filarioidea</taxon>
        <taxon>Onchocercidae</taxon>
        <taxon>Brugia</taxon>
    </lineage>
</organism>